<proteinExistence type="predicted"/>
<dbReference type="EMBL" id="DVLC01000071">
    <property type="protein sequence ID" value="HIT46939.1"/>
    <property type="molecule type" value="Genomic_DNA"/>
</dbReference>
<keyword evidence="1" id="KW-0812">Transmembrane</keyword>
<organism evidence="2 3">
    <name type="scientific">Candidatus Cryptobacteroides merdipullorum</name>
    <dbReference type="NCBI Taxonomy" id="2840771"/>
    <lineage>
        <taxon>Bacteria</taxon>
        <taxon>Pseudomonadati</taxon>
        <taxon>Bacteroidota</taxon>
        <taxon>Bacteroidia</taxon>
        <taxon>Bacteroidales</taxon>
        <taxon>Candidatus Cryptobacteroides</taxon>
    </lineage>
</organism>
<protein>
    <submittedName>
        <fullName evidence="2">YitT family protein</fullName>
    </submittedName>
</protein>
<dbReference type="AlphaFoldDB" id="A0A9D1GNF9"/>
<evidence type="ECO:0000256" key="1">
    <source>
        <dbReference type="SAM" id="Phobius"/>
    </source>
</evidence>
<keyword evidence="1" id="KW-1133">Transmembrane helix</keyword>
<feature type="transmembrane region" description="Helical" evidence="1">
    <location>
        <begin position="81"/>
        <end position="103"/>
    </location>
</feature>
<feature type="transmembrane region" description="Helical" evidence="1">
    <location>
        <begin position="12"/>
        <end position="30"/>
    </location>
</feature>
<reference evidence="2" key="2">
    <citation type="journal article" date="2021" name="PeerJ">
        <title>Extensive microbial diversity within the chicken gut microbiome revealed by metagenomics and culture.</title>
        <authorList>
            <person name="Gilroy R."/>
            <person name="Ravi A."/>
            <person name="Getino M."/>
            <person name="Pursley I."/>
            <person name="Horton D.L."/>
            <person name="Alikhan N.F."/>
            <person name="Baker D."/>
            <person name="Gharbi K."/>
            <person name="Hall N."/>
            <person name="Watson M."/>
            <person name="Adriaenssens E.M."/>
            <person name="Foster-Nyarko E."/>
            <person name="Jarju S."/>
            <person name="Secka A."/>
            <person name="Antonio M."/>
            <person name="Oren A."/>
            <person name="Chaudhuri R.R."/>
            <person name="La Ragione R."/>
            <person name="Hildebrand F."/>
            <person name="Pallen M.J."/>
        </authorList>
    </citation>
    <scope>NUCLEOTIDE SEQUENCE</scope>
    <source>
        <strain evidence="2">ChiHecec2B26-709</strain>
    </source>
</reference>
<dbReference type="InterPro" id="IPR038750">
    <property type="entry name" value="YczE/YyaS-like"/>
</dbReference>
<feature type="transmembrane region" description="Helical" evidence="1">
    <location>
        <begin position="196"/>
        <end position="219"/>
    </location>
</feature>
<feature type="transmembrane region" description="Helical" evidence="1">
    <location>
        <begin position="162"/>
        <end position="184"/>
    </location>
</feature>
<gene>
    <name evidence="2" type="ORF">IAC35_03665</name>
</gene>
<reference evidence="2" key="1">
    <citation type="submission" date="2020-10" db="EMBL/GenBank/DDBJ databases">
        <authorList>
            <person name="Gilroy R."/>
        </authorList>
    </citation>
    <scope>NUCLEOTIDE SEQUENCE</scope>
    <source>
        <strain evidence="2">ChiHecec2B26-709</strain>
    </source>
</reference>
<dbReference type="Pfam" id="PF19700">
    <property type="entry name" value="DUF6198"/>
    <property type="match status" value="1"/>
</dbReference>
<feature type="transmembrane region" description="Helical" evidence="1">
    <location>
        <begin position="50"/>
        <end position="69"/>
    </location>
</feature>
<dbReference type="PANTHER" id="PTHR40078">
    <property type="entry name" value="INTEGRAL MEMBRANE PROTEIN-RELATED"/>
    <property type="match status" value="1"/>
</dbReference>
<name>A0A9D1GNF9_9BACT</name>
<comment type="caution">
    <text evidence="2">The sequence shown here is derived from an EMBL/GenBank/DDBJ whole genome shotgun (WGS) entry which is preliminary data.</text>
</comment>
<evidence type="ECO:0000313" key="2">
    <source>
        <dbReference type="EMBL" id="HIT46939.1"/>
    </source>
</evidence>
<sequence length="236" mass="25428">MKHKVGNIILRYAIATVGLFMIAFAIALAIKSNLGTAPLSCMAYVLNLEFQRISVGAFTFLVNMVYILVQLAVLRRRFRLVNLMQVVASVVFGYLIDLSLWMLEWLEPAGFGVRILLIVAAAAITALGTSIEVAANAWMVSAEMTVAAFSSTFNKDFGRVKMVMDSTVVVLSALMALLFFGNLFGSGEFTGLADVLLARTPGVVIGLGTLLMAFLPGYLMRFTDPLVAKLSGGAAR</sequence>
<keyword evidence="1" id="KW-0472">Membrane</keyword>
<feature type="transmembrane region" description="Helical" evidence="1">
    <location>
        <begin position="115"/>
        <end position="141"/>
    </location>
</feature>
<accession>A0A9D1GNF9</accession>
<evidence type="ECO:0000313" key="3">
    <source>
        <dbReference type="Proteomes" id="UP000886881"/>
    </source>
</evidence>
<dbReference type="PANTHER" id="PTHR40078:SF1">
    <property type="entry name" value="INTEGRAL MEMBRANE PROTEIN"/>
    <property type="match status" value="1"/>
</dbReference>
<dbReference type="Proteomes" id="UP000886881">
    <property type="component" value="Unassembled WGS sequence"/>
</dbReference>